<reference evidence="2" key="1">
    <citation type="submission" date="2023-10" db="EMBL/GenBank/DDBJ databases">
        <title>Characterization and whole genome sequencing of a novel strain of Bergeyella porcorum QD2021 isolated from pig.</title>
        <authorList>
            <person name="Liu G."/>
            <person name="Chen C."/>
            <person name="Han X."/>
        </authorList>
    </citation>
    <scope>NUCLEOTIDE SEQUENCE</scope>
    <source>
        <strain evidence="2">QD2021</strain>
        <plasmid evidence="2">pQD2021</plasmid>
    </source>
</reference>
<dbReference type="EMBL" id="CP136427">
    <property type="protein sequence ID" value="WOC53103.1"/>
    <property type="molecule type" value="Genomic_DNA"/>
</dbReference>
<sequence>MVKKLLFLIIFFSCFFSIKAFYEAPVNDSINKRRIELIDYHYTLNTNIQNLSHNDKFLDFYSFSPNATTDIENAKAKAGIR</sequence>
<dbReference type="Proteomes" id="UP001432059">
    <property type="component" value="Plasmid pQD2021"/>
</dbReference>
<keyword evidence="3" id="KW-1185">Reference proteome</keyword>
<name>A0AAU0F4U9_9FLAO</name>
<gene>
    <name evidence="2" type="ORF">BPO_p0020</name>
</gene>
<geneLocation type="plasmid" evidence="2 3">
    <name>pQD2021</name>
</geneLocation>
<feature type="chain" id="PRO_5043692383" evidence="1">
    <location>
        <begin position="21"/>
        <end position="81"/>
    </location>
</feature>
<accession>A0AAU0F4U9</accession>
<evidence type="ECO:0000256" key="1">
    <source>
        <dbReference type="SAM" id="SignalP"/>
    </source>
</evidence>
<evidence type="ECO:0000313" key="2">
    <source>
        <dbReference type="EMBL" id="WOC53103.1"/>
    </source>
</evidence>
<dbReference type="AlphaFoldDB" id="A0AAU0F4U9"/>
<feature type="signal peptide" evidence="1">
    <location>
        <begin position="1"/>
        <end position="20"/>
    </location>
</feature>
<keyword evidence="2" id="KW-0614">Plasmid</keyword>
<dbReference type="KEGG" id="bpor:BPO_p0020"/>
<proteinExistence type="predicted"/>
<protein>
    <submittedName>
        <fullName evidence="2">Uncharacterized protein</fullName>
    </submittedName>
</protein>
<keyword evidence="1" id="KW-0732">Signal</keyword>
<organism evidence="2 3">
    <name type="scientific">Bergeyella porcorum</name>
    <dbReference type="NCBI Taxonomy" id="1735111"/>
    <lineage>
        <taxon>Bacteria</taxon>
        <taxon>Pseudomonadati</taxon>
        <taxon>Bacteroidota</taxon>
        <taxon>Flavobacteriia</taxon>
        <taxon>Flavobacteriales</taxon>
        <taxon>Weeksellaceae</taxon>
        <taxon>Bergeyella</taxon>
    </lineage>
</organism>
<evidence type="ECO:0000313" key="3">
    <source>
        <dbReference type="Proteomes" id="UP001432059"/>
    </source>
</evidence>